<name>A0A1M7RLT8_9ACTN</name>
<dbReference type="STRING" id="134849.SAMN05443668_12096"/>
<dbReference type="InterPro" id="IPR020843">
    <property type="entry name" value="ER"/>
</dbReference>
<evidence type="ECO:0000259" key="1">
    <source>
        <dbReference type="SMART" id="SM00829"/>
    </source>
</evidence>
<dbReference type="InterPro" id="IPR013154">
    <property type="entry name" value="ADH-like_N"/>
</dbReference>
<accession>A0A1M7RLT8</accession>
<dbReference type="InterPro" id="IPR011032">
    <property type="entry name" value="GroES-like_sf"/>
</dbReference>
<organism evidence="2 3">
    <name type="scientific">Cryptosporangium aurantiacum</name>
    <dbReference type="NCBI Taxonomy" id="134849"/>
    <lineage>
        <taxon>Bacteria</taxon>
        <taxon>Bacillati</taxon>
        <taxon>Actinomycetota</taxon>
        <taxon>Actinomycetes</taxon>
        <taxon>Cryptosporangiales</taxon>
        <taxon>Cryptosporangiaceae</taxon>
        <taxon>Cryptosporangium</taxon>
    </lineage>
</organism>
<dbReference type="SUPFAM" id="SSF50129">
    <property type="entry name" value="GroES-like"/>
    <property type="match status" value="1"/>
</dbReference>
<dbReference type="CDD" id="cd05289">
    <property type="entry name" value="MDR_like_2"/>
    <property type="match status" value="1"/>
</dbReference>
<sequence length="304" mass="31205">MKALRYAEYGDPSVLTLVDVERPVPGPGQVLVETAAAAFNPVDAAIRAGYLQPMFPGAFPYVPGIELAGRVAEIGPDVVRLAPGDAVIGFLPPDVAGASAEYVVAPASALAAAPRGVPLADAAALPVGGLTAWQALFEHAKLRAGQRLLINGAGGSVGGYAIQLAARAGAHVIATASPRTADRARRYGAAEVIDHTVTPVLEAVTEPVDVVLNLVSEPGDPLLGLVASDGVYVSTITDPPTDGPVRALRMFVRPDAEQLATLGAQVDAGELEIDVAERLPLRELPSVHERAEAGTLAGKVVLIP</sequence>
<protein>
    <submittedName>
        <fullName evidence="2">NADPH:quinone reductase</fullName>
    </submittedName>
</protein>
<dbReference type="InterPro" id="IPR036291">
    <property type="entry name" value="NAD(P)-bd_dom_sf"/>
</dbReference>
<dbReference type="Proteomes" id="UP000184440">
    <property type="component" value="Unassembled WGS sequence"/>
</dbReference>
<dbReference type="GO" id="GO:0016491">
    <property type="term" value="F:oxidoreductase activity"/>
    <property type="evidence" value="ECO:0007669"/>
    <property type="project" value="InterPro"/>
</dbReference>
<dbReference type="PANTHER" id="PTHR11695">
    <property type="entry name" value="ALCOHOL DEHYDROGENASE RELATED"/>
    <property type="match status" value="1"/>
</dbReference>
<dbReference type="SMART" id="SM00829">
    <property type="entry name" value="PKS_ER"/>
    <property type="match status" value="1"/>
</dbReference>
<dbReference type="RefSeq" id="WP_073264715.1">
    <property type="nucleotide sequence ID" value="NZ_FRCS01000020.1"/>
</dbReference>
<evidence type="ECO:0000313" key="3">
    <source>
        <dbReference type="Proteomes" id="UP000184440"/>
    </source>
</evidence>
<dbReference type="InterPro" id="IPR050700">
    <property type="entry name" value="YIM1/Zinc_Alcohol_DH_Fams"/>
</dbReference>
<evidence type="ECO:0000313" key="2">
    <source>
        <dbReference type="EMBL" id="SHN47140.1"/>
    </source>
</evidence>
<dbReference type="Pfam" id="PF13602">
    <property type="entry name" value="ADH_zinc_N_2"/>
    <property type="match status" value="1"/>
</dbReference>
<proteinExistence type="predicted"/>
<dbReference type="PANTHER" id="PTHR11695:SF294">
    <property type="entry name" value="RETICULON-4-INTERACTING PROTEIN 1, MITOCHONDRIAL"/>
    <property type="match status" value="1"/>
</dbReference>
<dbReference type="SUPFAM" id="SSF51735">
    <property type="entry name" value="NAD(P)-binding Rossmann-fold domains"/>
    <property type="match status" value="1"/>
</dbReference>
<feature type="domain" description="Enoyl reductase (ER)" evidence="1">
    <location>
        <begin position="10"/>
        <end position="302"/>
    </location>
</feature>
<gene>
    <name evidence="2" type="ORF">SAMN05443668_12096</name>
</gene>
<dbReference type="EMBL" id="FRCS01000020">
    <property type="protein sequence ID" value="SHN47140.1"/>
    <property type="molecule type" value="Genomic_DNA"/>
</dbReference>
<dbReference type="Gene3D" id="3.40.50.720">
    <property type="entry name" value="NAD(P)-binding Rossmann-like Domain"/>
    <property type="match status" value="1"/>
</dbReference>
<keyword evidence="3" id="KW-1185">Reference proteome</keyword>
<reference evidence="2 3" key="1">
    <citation type="submission" date="2016-11" db="EMBL/GenBank/DDBJ databases">
        <authorList>
            <person name="Jaros S."/>
            <person name="Januszkiewicz K."/>
            <person name="Wedrychowicz H."/>
        </authorList>
    </citation>
    <scope>NUCLEOTIDE SEQUENCE [LARGE SCALE GENOMIC DNA]</scope>
    <source>
        <strain evidence="2 3">DSM 46144</strain>
    </source>
</reference>
<dbReference type="AlphaFoldDB" id="A0A1M7RLT8"/>
<dbReference type="Gene3D" id="3.90.180.10">
    <property type="entry name" value="Medium-chain alcohol dehydrogenases, catalytic domain"/>
    <property type="match status" value="1"/>
</dbReference>
<dbReference type="Pfam" id="PF08240">
    <property type="entry name" value="ADH_N"/>
    <property type="match status" value="1"/>
</dbReference>
<dbReference type="OrthoDB" id="3727682at2"/>